<dbReference type="OrthoDB" id="2333243at2759"/>
<reference evidence="1" key="1">
    <citation type="submission" date="2019-10" db="EMBL/GenBank/DDBJ databases">
        <title>Conservation and host-specific expression of non-tandemly repeated heterogenous ribosome RNA gene in arbuscular mycorrhizal fungi.</title>
        <authorList>
            <person name="Maeda T."/>
            <person name="Kobayashi Y."/>
            <person name="Nakagawa T."/>
            <person name="Ezawa T."/>
            <person name="Yamaguchi K."/>
            <person name="Bino T."/>
            <person name="Nishimoto Y."/>
            <person name="Shigenobu S."/>
            <person name="Kawaguchi M."/>
        </authorList>
    </citation>
    <scope>NUCLEOTIDE SEQUENCE</scope>
    <source>
        <strain evidence="1">HR1</strain>
    </source>
</reference>
<dbReference type="AlphaFoldDB" id="A0A8H3QK71"/>
<name>A0A8H3QK71_9GLOM</name>
<comment type="caution">
    <text evidence="1">The sequence shown here is derived from an EMBL/GenBank/DDBJ whole genome shotgun (WGS) entry which is preliminary data.</text>
</comment>
<organism evidence="1 2">
    <name type="scientific">Rhizophagus clarus</name>
    <dbReference type="NCBI Taxonomy" id="94130"/>
    <lineage>
        <taxon>Eukaryota</taxon>
        <taxon>Fungi</taxon>
        <taxon>Fungi incertae sedis</taxon>
        <taxon>Mucoromycota</taxon>
        <taxon>Glomeromycotina</taxon>
        <taxon>Glomeromycetes</taxon>
        <taxon>Glomerales</taxon>
        <taxon>Glomeraceae</taxon>
        <taxon>Rhizophagus</taxon>
    </lineage>
</organism>
<sequence>MGYMQYVIKINEIKMSDINTFDSANQVSTQTMTLQSLQDQLVEFSLFHRQENDNNIYHVTCRKFVQDHLQGSENSFFVDDYDYEFFLESLDDTATMFHVACKLLPNSLVLNMLNKEIYGIDFDVNEMRHRYLLTLHQKLNLERELKQILPLYLFQHLITNNEEILDSNENLNSPHESNIIAVQDCSTQSIQQ</sequence>
<evidence type="ECO:0000313" key="1">
    <source>
        <dbReference type="EMBL" id="GES79594.1"/>
    </source>
</evidence>
<dbReference type="Proteomes" id="UP000615446">
    <property type="component" value="Unassembled WGS sequence"/>
</dbReference>
<evidence type="ECO:0000313" key="2">
    <source>
        <dbReference type="Proteomes" id="UP000615446"/>
    </source>
</evidence>
<gene>
    <name evidence="1" type="ORF">RCL2_000689400</name>
</gene>
<dbReference type="EMBL" id="BLAL01000044">
    <property type="protein sequence ID" value="GES79594.1"/>
    <property type="molecule type" value="Genomic_DNA"/>
</dbReference>
<protein>
    <submittedName>
        <fullName evidence="1">Uncharacterized protein</fullName>
    </submittedName>
</protein>
<accession>A0A8H3QK71</accession>
<proteinExistence type="predicted"/>